<keyword evidence="7" id="KW-0342">GTP-binding</keyword>
<dbReference type="GO" id="GO:0005525">
    <property type="term" value="F:GTP binding"/>
    <property type="evidence" value="ECO:0007669"/>
    <property type="project" value="UniProtKB-KW"/>
</dbReference>
<evidence type="ECO:0000256" key="1">
    <source>
        <dbReference type="ARBA" id="ARBA00005104"/>
    </source>
</evidence>
<evidence type="ECO:0000256" key="6">
    <source>
        <dbReference type="ARBA" id="ARBA00022801"/>
    </source>
</evidence>
<dbReference type="PANTHER" id="PTHR21327:SF29">
    <property type="entry name" value="GTP CYCLOHYDROLASE-2"/>
    <property type="match status" value="1"/>
</dbReference>
<dbReference type="AlphaFoldDB" id="A0A286UM48"/>
<dbReference type="EMBL" id="NBII01000003">
    <property type="protein sequence ID" value="PAV20673.1"/>
    <property type="molecule type" value="Genomic_DNA"/>
</dbReference>
<evidence type="ECO:0000256" key="9">
    <source>
        <dbReference type="SAM" id="MobiDB-lite"/>
    </source>
</evidence>
<evidence type="ECO:0000256" key="2">
    <source>
        <dbReference type="ARBA" id="ARBA00008131"/>
    </source>
</evidence>
<evidence type="ECO:0000259" key="10">
    <source>
        <dbReference type="Pfam" id="PF00925"/>
    </source>
</evidence>
<gene>
    <name evidence="11" type="ORF">PNOK_0330000</name>
</gene>
<dbReference type="EC" id="3.5.4.25" evidence="3"/>
<feature type="region of interest" description="Disordered" evidence="9">
    <location>
        <begin position="107"/>
        <end position="139"/>
    </location>
</feature>
<keyword evidence="4" id="KW-0686">Riboflavin biosynthesis</keyword>
<keyword evidence="6" id="KW-0378">Hydrolase</keyword>
<dbReference type="CDD" id="cd00641">
    <property type="entry name" value="GTP_cyclohydro2"/>
    <property type="match status" value="1"/>
</dbReference>
<comment type="caution">
    <text evidence="11">The sequence shown here is derived from an EMBL/GenBank/DDBJ whole genome shotgun (WGS) entry which is preliminary data.</text>
</comment>
<keyword evidence="5" id="KW-0547">Nucleotide-binding</keyword>
<evidence type="ECO:0000256" key="4">
    <source>
        <dbReference type="ARBA" id="ARBA00022619"/>
    </source>
</evidence>
<dbReference type="Pfam" id="PF00925">
    <property type="entry name" value="GTP_cyclohydro2"/>
    <property type="match status" value="1"/>
</dbReference>
<dbReference type="InParanoid" id="A0A286UM48"/>
<feature type="domain" description="GTP cyclohydrolase II" evidence="10">
    <location>
        <begin position="296"/>
        <end position="449"/>
    </location>
</feature>
<dbReference type="Proteomes" id="UP000217199">
    <property type="component" value="Unassembled WGS sequence"/>
</dbReference>
<dbReference type="GO" id="GO:0009231">
    <property type="term" value="P:riboflavin biosynthetic process"/>
    <property type="evidence" value="ECO:0007669"/>
    <property type="project" value="UniProtKB-KW"/>
</dbReference>
<evidence type="ECO:0000313" key="11">
    <source>
        <dbReference type="EMBL" id="PAV20673.1"/>
    </source>
</evidence>
<dbReference type="STRING" id="2282107.A0A286UM48"/>
<dbReference type="Gene3D" id="3.40.50.10990">
    <property type="entry name" value="GTP cyclohydrolase II"/>
    <property type="match status" value="1"/>
</dbReference>
<proteinExistence type="inferred from homology"/>
<evidence type="ECO:0000256" key="8">
    <source>
        <dbReference type="ARBA" id="ARBA00049295"/>
    </source>
</evidence>
<sequence>MSSSPSTPADNYFESTVKIASHLSVSVSPTVLEDVPAVGVQSLDAALKHTVREESSILPVIPLDSVLEASVKPHTTQHHYSRSLFSDLTHNTRPRWEWVDGERVLKQSEPKATQFSQTTSSGDPSTPPVIPSPQSESLGGLVEKAPSLCVSRTSSSGYSETPSLSPSITELSDFTSEEVTDDIAESLITRPSLKSDVHVRCMVRTRVPTPHGEVFLHLYHNDKDNKEHLAIVVDPAQLEEEYRTVPYVPFIRSKSLDAVWDDEETPMDRVTRGAYIGRLSEKGYTASTGSDTDGTISNPSVPDPLVRIHSECFTGETIGSMRCDCGEQLDEALRRIAEPITLVDSSTGEEKIIPGRGAVIYMRQEGRGIGLLSKLRAYNLQDLGHDTVQANLLLGHGADERGYEVAAAILHDLGLGVGGGVEKGLRLLTNNPDKVKKLTDAGVHVSEQVSMVPRTWRCQSENVAINEVSIASEEVSARLRSAGATLLGASTTHGPELEKYLRTKVLRMGHMLSLPPSGTGSSHEC</sequence>
<dbReference type="PANTHER" id="PTHR21327">
    <property type="entry name" value="GTP CYCLOHYDROLASE II-RELATED"/>
    <property type="match status" value="1"/>
</dbReference>
<evidence type="ECO:0000313" key="12">
    <source>
        <dbReference type="Proteomes" id="UP000217199"/>
    </source>
</evidence>
<reference evidence="11 12" key="1">
    <citation type="journal article" date="2017" name="Mol. Ecol.">
        <title>Comparative and population genomic landscape of Phellinus noxius: A hypervariable fungus causing root rot in trees.</title>
        <authorList>
            <person name="Chung C.L."/>
            <person name="Lee T.J."/>
            <person name="Akiba M."/>
            <person name="Lee H.H."/>
            <person name="Kuo T.H."/>
            <person name="Liu D."/>
            <person name="Ke H.M."/>
            <person name="Yokoi T."/>
            <person name="Roa M.B."/>
            <person name="Lu M.J."/>
            <person name="Chang Y.Y."/>
            <person name="Ann P.J."/>
            <person name="Tsai J.N."/>
            <person name="Chen C.Y."/>
            <person name="Tzean S.S."/>
            <person name="Ota Y."/>
            <person name="Hattori T."/>
            <person name="Sahashi N."/>
            <person name="Liou R.F."/>
            <person name="Kikuchi T."/>
            <person name="Tsai I.J."/>
        </authorList>
    </citation>
    <scope>NUCLEOTIDE SEQUENCE [LARGE SCALE GENOMIC DNA]</scope>
    <source>
        <strain evidence="11 12">FFPRI411160</strain>
    </source>
</reference>
<dbReference type="SUPFAM" id="SSF142695">
    <property type="entry name" value="RibA-like"/>
    <property type="match status" value="1"/>
</dbReference>
<dbReference type="OrthoDB" id="5569761at2759"/>
<name>A0A286UM48_9AGAM</name>
<keyword evidence="12" id="KW-1185">Reference proteome</keyword>
<evidence type="ECO:0000256" key="3">
    <source>
        <dbReference type="ARBA" id="ARBA00012762"/>
    </source>
</evidence>
<evidence type="ECO:0000256" key="7">
    <source>
        <dbReference type="ARBA" id="ARBA00023134"/>
    </source>
</evidence>
<dbReference type="InterPro" id="IPR036144">
    <property type="entry name" value="RibA-like_sf"/>
</dbReference>
<comment type="similarity">
    <text evidence="2">Belongs to the GTP cyclohydrolase II family.</text>
</comment>
<comment type="catalytic activity">
    <reaction evidence="8">
        <text>GTP + 4 H2O = 2,5-diamino-6-hydroxy-4-(5-phosphoribosylamino)-pyrimidine + formate + 2 phosphate + 3 H(+)</text>
        <dbReference type="Rhea" id="RHEA:23704"/>
        <dbReference type="ChEBI" id="CHEBI:15377"/>
        <dbReference type="ChEBI" id="CHEBI:15378"/>
        <dbReference type="ChEBI" id="CHEBI:15740"/>
        <dbReference type="ChEBI" id="CHEBI:37565"/>
        <dbReference type="ChEBI" id="CHEBI:43474"/>
        <dbReference type="ChEBI" id="CHEBI:58614"/>
        <dbReference type="EC" id="3.5.4.25"/>
    </reaction>
</comment>
<dbReference type="GO" id="GO:0003935">
    <property type="term" value="F:GTP cyclohydrolase II activity"/>
    <property type="evidence" value="ECO:0007669"/>
    <property type="project" value="UniProtKB-EC"/>
</dbReference>
<dbReference type="InterPro" id="IPR000926">
    <property type="entry name" value="RibA"/>
</dbReference>
<accession>A0A286UM48</accession>
<feature type="compositionally biased region" description="Polar residues" evidence="9">
    <location>
        <begin position="110"/>
        <end position="124"/>
    </location>
</feature>
<dbReference type="InterPro" id="IPR032677">
    <property type="entry name" value="GTP_cyclohydro_II"/>
</dbReference>
<dbReference type="FunCoup" id="A0A286UM48">
    <property type="interactions" value="81"/>
</dbReference>
<dbReference type="NCBIfam" id="NF001591">
    <property type="entry name" value="PRK00393.1"/>
    <property type="match status" value="1"/>
</dbReference>
<evidence type="ECO:0000256" key="5">
    <source>
        <dbReference type="ARBA" id="ARBA00022741"/>
    </source>
</evidence>
<organism evidence="11 12">
    <name type="scientific">Pyrrhoderma noxium</name>
    <dbReference type="NCBI Taxonomy" id="2282107"/>
    <lineage>
        <taxon>Eukaryota</taxon>
        <taxon>Fungi</taxon>
        <taxon>Dikarya</taxon>
        <taxon>Basidiomycota</taxon>
        <taxon>Agaricomycotina</taxon>
        <taxon>Agaricomycetes</taxon>
        <taxon>Hymenochaetales</taxon>
        <taxon>Hymenochaetaceae</taxon>
        <taxon>Pyrrhoderma</taxon>
    </lineage>
</organism>
<protein>
    <recommendedName>
        <fullName evidence="3">GTP cyclohydrolase II</fullName>
        <ecNumber evidence="3">3.5.4.25</ecNumber>
    </recommendedName>
</protein>
<comment type="pathway">
    <text evidence="1">Cofactor biosynthesis; riboflavin biosynthesis.</text>
</comment>